<dbReference type="EMBL" id="JBBWUH010000009">
    <property type="protein sequence ID" value="KAK8157223.1"/>
    <property type="molecule type" value="Genomic_DNA"/>
</dbReference>
<dbReference type="GO" id="GO:0008168">
    <property type="term" value="F:methyltransferase activity"/>
    <property type="evidence" value="ECO:0007669"/>
    <property type="project" value="UniProtKB-KW"/>
</dbReference>
<dbReference type="PANTHER" id="PTHR43167">
    <property type="entry name" value="PUTATIVE (AFU_ORTHOLOGUE AFUA_6G01830)-RELATED"/>
    <property type="match status" value="1"/>
</dbReference>
<dbReference type="GO" id="GO:0032259">
    <property type="term" value="P:methylation"/>
    <property type="evidence" value="ECO:0007669"/>
    <property type="project" value="UniProtKB-KW"/>
</dbReference>
<evidence type="ECO:0000313" key="2">
    <source>
        <dbReference type="Proteomes" id="UP001456524"/>
    </source>
</evidence>
<dbReference type="Pfam" id="PF13578">
    <property type="entry name" value="Methyltransf_24"/>
    <property type="match status" value="1"/>
</dbReference>
<name>A0ABR1XJC2_9PEZI</name>
<comment type="caution">
    <text evidence="1">The sequence shown here is derived from an EMBL/GenBank/DDBJ whole genome shotgun (WGS) entry which is preliminary data.</text>
</comment>
<dbReference type="Gene3D" id="3.40.50.150">
    <property type="entry name" value="Vaccinia Virus protein VP39"/>
    <property type="match status" value="1"/>
</dbReference>
<evidence type="ECO:0000313" key="1">
    <source>
        <dbReference type="EMBL" id="KAK8157223.1"/>
    </source>
</evidence>
<keyword evidence="1" id="KW-0489">Methyltransferase</keyword>
<sequence length="240" mass="25673">MATPAPQVSTVETALSSLTAPSHTLSTLRSLHSAALAEPPYNPGDGQPVSVALTRYVALDPEKCALVYLLLRASAARRVVEAGTSFGVSTIWLALAVGQNVKEAVAAGAEGEAARGVVVATENERSKALRARENWRSAGKEEVERWIELREGDLRETLKSDLPEQVDFVLLDIWCPLALPALKLVQPRLNTGAMVVVDNIVVSAEGYRDLLAYLNDSGNGFRCTTAPYTGGLLIAVYMGQ</sequence>
<accession>A0ABR1XJC2</accession>
<organism evidence="1 2">
    <name type="scientific">Phyllosticta citrichinensis</name>
    <dbReference type="NCBI Taxonomy" id="1130410"/>
    <lineage>
        <taxon>Eukaryota</taxon>
        <taxon>Fungi</taxon>
        <taxon>Dikarya</taxon>
        <taxon>Ascomycota</taxon>
        <taxon>Pezizomycotina</taxon>
        <taxon>Dothideomycetes</taxon>
        <taxon>Dothideomycetes incertae sedis</taxon>
        <taxon>Botryosphaeriales</taxon>
        <taxon>Phyllostictaceae</taxon>
        <taxon>Phyllosticta</taxon>
    </lineage>
</organism>
<dbReference type="InterPro" id="IPR029063">
    <property type="entry name" value="SAM-dependent_MTases_sf"/>
</dbReference>
<reference evidence="1 2" key="1">
    <citation type="journal article" date="2022" name="G3 (Bethesda)">
        <title>Enemy or ally: a genomic approach to elucidate the lifestyle of Phyllosticta citrichinaensis.</title>
        <authorList>
            <person name="Buijs V.A."/>
            <person name="Groenewald J.Z."/>
            <person name="Haridas S."/>
            <person name="LaButti K.M."/>
            <person name="Lipzen A."/>
            <person name="Martin F.M."/>
            <person name="Barry K."/>
            <person name="Grigoriev I.V."/>
            <person name="Crous P.W."/>
            <person name="Seidl M.F."/>
        </authorList>
    </citation>
    <scope>NUCLEOTIDE SEQUENCE [LARGE SCALE GENOMIC DNA]</scope>
    <source>
        <strain evidence="1 2">CBS 129764</strain>
    </source>
</reference>
<protein>
    <submittedName>
        <fullName evidence="1">S-adenosyl-L-methionine-dependent methyltransferase</fullName>
    </submittedName>
</protein>
<keyword evidence="1" id="KW-0808">Transferase</keyword>
<keyword evidence="2" id="KW-1185">Reference proteome</keyword>
<dbReference type="PANTHER" id="PTHR43167:SF1">
    <property type="entry name" value="PUTATIVE (AFU_ORTHOLOGUE AFUA_6G01830)-RELATED"/>
    <property type="match status" value="1"/>
</dbReference>
<dbReference type="SUPFAM" id="SSF53335">
    <property type="entry name" value="S-adenosyl-L-methionine-dependent methyltransferases"/>
    <property type="match status" value="1"/>
</dbReference>
<gene>
    <name evidence="1" type="ORF">IWX90DRAFT_317705</name>
</gene>
<dbReference type="Proteomes" id="UP001456524">
    <property type="component" value="Unassembled WGS sequence"/>
</dbReference>
<proteinExistence type="predicted"/>